<feature type="transmembrane region" description="Helical" evidence="1">
    <location>
        <begin position="12"/>
        <end position="31"/>
    </location>
</feature>
<dbReference type="SUPFAM" id="SSF103473">
    <property type="entry name" value="MFS general substrate transporter"/>
    <property type="match status" value="1"/>
</dbReference>
<accession>A0ABY9W784</accession>
<evidence type="ECO:0000313" key="2">
    <source>
        <dbReference type="EMBL" id="WNF29191.1"/>
    </source>
</evidence>
<dbReference type="Proteomes" id="UP001303236">
    <property type="component" value="Chromosome"/>
</dbReference>
<proteinExistence type="predicted"/>
<sequence length="100" mass="9931">MLTELNSIGTAGIAAIGFGVAPHLMAVFSLAEHVAPLERMGEAMTLLGSGLIVGQGIAALAAGQPARNPGHSSAFVLTWASGAAAVLAALVLVRWALEGA</sequence>
<reference evidence="2 3" key="1">
    <citation type="submission" date="2023-09" db="EMBL/GenBank/DDBJ databases">
        <title>Genome completion map analysis of the actinomycetes C11-1.</title>
        <authorList>
            <person name="Qin P."/>
            <person name="Guan P."/>
        </authorList>
    </citation>
    <scope>NUCLEOTIDE SEQUENCE [LARGE SCALE GENOMIC DNA]</scope>
    <source>
        <strain evidence="2 3">C11-1</strain>
    </source>
</reference>
<dbReference type="InterPro" id="IPR036259">
    <property type="entry name" value="MFS_trans_sf"/>
</dbReference>
<keyword evidence="1" id="KW-1133">Transmembrane helix</keyword>
<gene>
    <name evidence="2" type="ORF">RI138_21485</name>
</gene>
<organism evidence="2 3">
    <name type="scientific">Streptomyces durocortorensis</name>
    <dbReference type="NCBI Taxonomy" id="2811104"/>
    <lineage>
        <taxon>Bacteria</taxon>
        <taxon>Bacillati</taxon>
        <taxon>Actinomycetota</taxon>
        <taxon>Actinomycetes</taxon>
        <taxon>Kitasatosporales</taxon>
        <taxon>Streptomycetaceae</taxon>
        <taxon>Streptomyces</taxon>
    </lineage>
</organism>
<keyword evidence="3" id="KW-1185">Reference proteome</keyword>
<feature type="transmembrane region" description="Helical" evidence="1">
    <location>
        <begin position="43"/>
        <end position="62"/>
    </location>
</feature>
<keyword evidence="1" id="KW-0472">Membrane</keyword>
<name>A0ABY9W784_9ACTN</name>
<feature type="transmembrane region" description="Helical" evidence="1">
    <location>
        <begin position="74"/>
        <end position="97"/>
    </location>
</feature>
<dbReference type="EMBL" id="CP134500">
    <property type="protein sequence ID" value="WNF29191.1"/>
    <property type="molecule type" value="Genomic_DNA"/>
</dbReference>
<protein>
    <submittedName>
        <fullName evidence="2">Uncharacterized protein</fullName>
    </submittedName>
</protein>
<keyword evidence="1" id="KW-0812">Transmembrane</keyword>
<evidence type="ECO:0000256" key="1">
    <source>
        <dbReference type="SAM" id="Phobius"/>
    </source>
</evidence>
<evidence type="ECO:0000313" key="3">
    <source>
        <dbReference type="Proteomes" id="UP001303236"/>
    </source>
</evidence>